<dbReference type="SUPFAM" id="SSF52129">
    <property type="entry name" value="Caspase-like"/>
    <property type="match status" value="1"/>
</dbReference>
<dbReference type="InterPro" id="IPR029031">
    <property type="entry name" value="Gingipain_N_sf"/>
</dbReference>
<evidence type="ECO:0000259" key="2">
    <source>
        <dbReference type="Pfam" id="PF01364"/>
    </source>
</evidence>
<dbReference type="GO" id="GO:0008234">
    <property type="term" value="F:cysteine-type peptidase activity"/>
    <property type="evidence" value="ECO:0007669"/>
    <property type="project" value="InterPro"/>
</dbReference>
<proteinExistence type="predicted"/>
<dbReference type="AlphaFoldDB" id="X1H0N9"/>
<dbReference type="EMBL" id="BARU01021904">
    <property type="protein sequence ID" value="GAH50670.1"/>
    <property type="molecule type" value="Genomic_DNA"/>
</dbReference>
<dbReference type="Gene3D" id="3.40.50.10390">
    <property type="entry name" value="Gingipain r, domain 1"/>
    <property type="match status" value="1"/>
</dbReference>
<feature type="non-terminal residue" evidence="3">
    <location>
        <position position="1"/>
    </location>
</feature>
<gene>
    <name evidence="3" type="ORF">S03H2_35776</name>
</gene>
<organism evidence="3">
    <name type="scientific">marine sediment metagenome</name>
    <dbReference type="NCBI Taxonomy" id="412755"/>
    <lineage>
        <taxon>unclassified sequences</taxon>
        <taxon>metagenomes</taxon>
        <taxon>ecological metagenomes</taxon>
    </lineage>
</organism>
<dbReference type="InterPro" id="IPR001769">
    <property type="entry name" value="Gingipain"/>
</dbReference>
<reference evidence="3" key="1">
    <citation type="journal article" date="2014" name="Front. Microbiol.">
        <title>High frequency of phylogenetically diverse reductive dehalogenase-homologous genes in deep subseafloor sedimentary metagenomes.</title>
        <authorList>
            <person name="Kawai M."/>
            <person name="Futagami T."/>
            <person name="Toyoda A."/>
            <person name="Takaki Y."/>
            <person name="Nishi S."/>
            <person name="Hori S."/>
            <person name="Arai W."/>
            <person name="Tsubouchi T."/>
            <person name="Morono Y."/>
            <person name="Uchiyama I."/>
            <person name="Ito T."/>
            <person name="Fujiyama A."/>
            <person name="Inagaki F."/>
            <person name="Takami H."/>
        </authorList>
    </citation>
    <scope>NUCLEOTIDE SEQUENCE</scope>
    <source>
        <strain evidence="3">Expedition CK06-06</strain>
    </source>
</reference>
<dbReference type="CDD" id="cd02258">
    <property type="entry name" value="Peptidase_C25_N"/>
    <property type="match status" value="1"/>
</dbReference>
<dbReference type="Pfam" id="PF01364">
    <property type="entry name" value="Peptidase_C25"/>
    <property type="match status" value="1"/>
</dbReference>
<comment type="caution">
    <text evidence="3">The sequence shown here is derived from an EMBL/GenBank/DDBJ whole genome shotgun (WGS) entry which is preliminary data.</text>
</comment>
<keyword evidence="1" id="KW-0732">Signal</keyword>
<evidence type="ECO:0000313" key="3">
    <source>
        <dbReference type="EMBL" id="GAH50670.1"/>
    </source>
</evidence>
<dbReference type="InterPro" id="IPR029030">
    <property type="entry name" value="Caspase-like_dom_sf"/>
</dbReference>
<dbReference type="Gene3D" id="3.40.50.1460">
    <property type="match status" value="1"/>
</dbReference>
<accession>X1H0N9</accession>
<evidence type="ECO:0000256" key="1">
    <source>
        <dbReference type="ARBA" id="ARBA00022729"/>
    </source>
</evidence>
<feature type="domain" description="Gingipain" evidence="2">
    <location>
        <begin position="4"/>
        <end position="280"/>
    </location>
</feature>
<sequence>HIKSDNLAIEVVTPGQIFNEFSSGAPDVAAIRDFVKMIYDRGTPENLIKYLLLFGDGSFDNISEHENNTNYILTYQSENSLRPTQSYVTDDFFGLLDDTEGGSDGLIDIGIGRLPVTTDEEAQEIVDKITRYGNPEAMGDWRNIICFIGDDEDNNIHMRDANTLATFIDTVYPSFNVQKIFLDAYPQVSSPRGESYPEVNTALNNRINSGALIINYTGHGNERGLAHEQILSMDDISSWKNKNRLPLFITATCEFSRFDDLDRKADGEIERKTSAGEKVIL</sequence>
<name>X1H0N9_9ZZZZ</name>
<feature type="non-terminal residue" evidence="3">
    <location>
        <position position="281"/>
    </location>
</feature>
<dbReference type="GO" id="GO:0006508">
    <property type="term" value="P:proteolysis"/>
    <property type="evidence" value="ECO:0007669"/>
    <property type="project" value="InterPro"/>
</dbReference>
<protein>
    <recommendedName>
        <fullName evidence="2">Gingipain domain-containing protein</fullName>
    </recommendedName>
</protein>